<dbReference type="InterPro" id="IPR022642">
    <property type="entry name" value="CheR_C"/>
</dbReference>
<dbReference type="PANTHER" id="PTHR24422:SF21">
    <property type="entry name" value="CHEMOTAXIS PROTEIN METHYLTRANSFERASE 1"/>
    <property type="match status" value="1"/>
</dbReference>
<dbReference type="PRINTS" id="PR00996">
    <property type="entry name" value="CHERMTFRASE"/>
</dbReference>
<dbReference type="InterPro" id="IPR000780">
    <property type="entry name" value="CheR_MeTrfase"/>
</dbReference>
<dbReference type="SUPFAM" id="SSF53335">
    <property type="entry name" value="S-adenosyl-L-methionine-dependent methyltransferases"/>
    <property type="match status" value="1"/>
</dbReference>
<dbReference type="PANTHER" id="PTHR24422">
    <property type="entry name" value="CHEMOTAXIS PROTEIN METHYLTRANSFERASE"/>
    <property type="match status" value="1"/>
</dbReference>
<dbReference type="CDD" id="cd02440">
    <property type="entry name" value="AdoMet_MTases"/>
    <property type="match status" value="1"/>
</dbReference>
<dbReference type="AlphaFoldDB" id="X1G3V0"/>
<dbReference type="PROSITE" id="PS50123">
    <property type="entry name" value="CHER"/>
    <property type="match status" value="1"/>
</dbReference>
<dbReference type="Gene3D" id="3.40.50.150">
    <property type="entry name" value="Vaccinia Virus protein VP39"/>
    <property type="match status" value="1"/>
</dbReference>
<dbReference type="Pfam" id="PF01739">
    <property type="entry name" value="CheR"/>
    <property type="match status" value="1"/>
</dbReference>
<gene>
    <name evidence="2" type="ORF">S03H2_20332</name>
</gene>
<dbReference type="InterPro" id="IPR050903">
    <property type="entry name" value="Bact_Chemotaxis_MeTrfase"/>
</dbReference>
<name>X1G3V0_9ZZZZ</name>
<protein>
    <recommendedName>
        <fullName evidence="1">CheR-type methyltransferase domain-containing protein</fullName>
    </recommendedName>
</protein>
<comment type="caution">
    <text evidence="2">The sequence shown here is derived from an EMBL/GenBank/DDBJ whole genome shotgun (WGS) entry which is preliminary data.</text>
</comment>
<dbReference type="SMART" id="SM00138">
    <property type="entry name" value="MeTrc"/>
    <property type="match status" value="1"/>
</dbReference>
<organism evidence="2">
    <name type="scientific">marine sediment metagenome</name>
    <dbReference type="NCBI Taxonomy" id="412755"/>
    <lineage>
        <taxon>unclassified sequences</taxon>
        <taxon>metagenomes</taxon>
        <taxon>ecological metagenomes</taxon>
    </lineage>
</organism>
<reference evidence="2" key="1">
    <citation type="journal article" date="2014" name="Front. Microbiol.">
        <title>High frequency of phylogenetically diverse reductive dehalogenase-homologous genes in deep subseafloor sedimentary metagenomes.</title>
        <authorList>
            <person name="Kawai M."/>
            <person name="Futagami T."/>
            <person name="Toyoda A."/>
            <person name="Takaki Y."/>
            <person name="Nishi S."/>
            <person name="Hori S."/>
            <person name="Arai W."/>
            <person name="Tsubouchi T."/>
            <person name="Morono Y."/>
            <person name="Uchiyama I."/>
            <person name="Ito T."/>
            <person name="Fujiyama A."/>
            <person name="Inagaki F."/>
            <person name="Takami H."/>
        </authorList>
    </citation>
    <scope>NUCLEOTIDE SEQUENCE</scope>
    <source>
        <strain evidence="2">Expedition CK06-06</strain>
    </source>
</reference>
<evidence type="ECO:0000259" key="1">
    <source>
        <dbReference type="PROSITE" id="PS50123"/>
    </source>
</evidence>
<evidence type="ECO:0000313" key="2">
    <source>
        <dbReference type="EMBL" id="GAH36254.1"/>
    </source>
</evidence>
<proteinExistence type="predicted"/>
<dbReference type="EMBL" id="BARU01010706">
    <property type="protein sequence ID" value="GAH36254.1"/>
    <property type="molecule type" value="Genomic_DNA"/>
</dbReference>
<accession>X1G3V0</accession>
<dbReference type="GO" id="GO:0008757">
    <property type="term" value="F:S-adenosylmethionine-dependent methyltransferase activity"/>
    <property type="evidence" value="ECO:0007669"/>
    <property type="project" value="InterPro"/>
</dbReference>
<dbReference type="InterPro" id="IPR029063">
    <property type="entry name" value="SAM-dependent_MTases_sf"/>
</dbReference>
<feature type="domain" description="CheR-type methyltransferase" evidence="1">
    <location>
        <begin position="1"/>
        <end position="243"/>
    </location>
</feature>
<sequence>MRALGLETLEDLVAAYDADPRGKLGDQIVDALLNQQTSFFRDGAVLDMVADAAMAMAVEHAGRRIKVWSAGCASGQEPLSLAMLFAERARQQGLAEPEILATDVSDAAISRARAGRFSQFEIQRGLPVRRMIEWFEADGPTWTARPDLVRRIVFRRHNLVGDVPPVGRFDIVLCRNVLLYLSADQRQQVFDAFARVVRPGGLLVLGAGETVIGQSEAFVPSARYRGLYEPAPGVRLGLREEFA</sequence>